<feature type="region of interest" description="Disordered" evidence="1">
    <location>
        <begin position="1039"/>
        <end position="1063"/>
    </location>
</feature>
<feature type="compositionally biased region" description="Low complexity" evidence="1">
    <location>
        <begin position="1116"/>
        <end position="1125"/>
    </location>
</feature>
<feature type="transmembrane region" description="Helical" evidence="2">
    <location>
        <begin position="12"/>
        <end position="33"/>
    </location>
</feature>
<dbReference type="OrthoDB" id="5370537at2759"/>
<feature type="region of interest" description="Disordered" evidence="1">
    <location>
        <begin position="615"/>
        <end position="698"/>
    </location>
</feature>
<dbReference type="EMBL" id="QGMK01000065">
    <property type="protein sequence ID" value="TVY84663.1"/>
    <property type="molecule type" value="Genomic_DNA"/>
</dbReference>
<keyword evidence="4" id="KW-1185">Reference proteome</keyword>
<feature type="transmembrane region" description="Helical" evidence="2">
    <location>
        <begin position="151"/>
        <end position="170"/>
    </location>
</feature>
<feature type="compositionally biased region" description="Pro residues" evidence="1">
    <location>
        <begin position="685"/>
        <end position="694"/>
    </location>
</feature>
<evidence type="ECO:0000313" key="4">
    <source>
        <dbReference type="Proteomes" id="UP000469558"/>
    </source>
</evidence>
<feature type="compositionally biased region" description="Acidic residues" evidence="1">
    <location>
        <begin position="1204"/>
        <end position="1218"/>
    </location>
</feature>
<feature type="transmembrane region" description="Helical" evidence="2">
    <location>
        <begin position="45"/>
        <end position="65"/>
    </location>
</feature>
<comment type="caution">
    <text evidence="3">The sequence shown here is derived from an EMBL/GenBank/DDBJ whole genome shotgun (WGS) entry which is preliminary data.</text>
</comment>
<feature type="region of interest" description="Disordered" evidence="1">
    <location>
        <begin position="1900"/>
        <end position="1922"/>
    </location>
</feature>
<organism evidence="3 4">
    <name type="scientific">Lachnellula suecica</name>
    <dbReference type="NCBI Taxonomy" id="602035"/>
    <lineage>
        <taxon>Eukaryota</taxon>
        <taxon>Fungi</taxon>
        <taxon>Dikarya</taxon>
        <taxon>Ascomycota</taxon>
        <taxon>Pezizomycotina</taxon>
        <taxon>Leotiomycetes</taxon>
        <taxon>Helotiales</taxon>
        <taxon>Lachnaceae</taxon>
        <taxon>Lachnellula</taxon>
    </lineage>
</organism>
<gene>
    <name evidence="3" type="ORF">LSUE1_G001267</name>
</gene>
<feature type="region of interest" description="Disordered" evidence="1">
    <location>
        <begin position="1979"/>
        <end position="1998"/>
    </location>
</feature>
<feature type="compositionally biased region" description="Low complexity" evidence="1">
    <location>
        <begin position="734"/>
        <end position="745"/>
    </location>
</feature>
<evidence type="ECO:0000256" key="1">
    <source>
        <dbReference type="SAM" id="MobiDB-lite"/>
    </source>
</evidence>
<protein>
    <submittedName>
        <fullName evidence="3">Uncharacterized protein</fullName>
    </submittedName>
</protein>
<dbReference type="Proteomes" id="UP000469558">
    <property type="component" value="Unassembled WGS sequence"/>
</dbReference>
<feature type="region of interest" description="Disordered" evidence="1">
    <location>
        <begin position="1098"/>
        <end position="1163"/>
    </location>
</feature>
<name>A0A8T9CPS3_9HELO</name>
<feature type="compositionally biased region" description="Polar residues" evidence="1">
    <location>
        <begin position="273"/>
        <end position="315"/>
    </location>
</feature>
<feature type="region of interest" description="Disordered" evidence="1">
    <location>
        <begin position="249"/>
        <end position="317"/>
    </location>
</feature>
<sequence>MAIPDNIQTLSSAFSFGILLQAASGALFIYSKGHGSSLFQDGRRLVLVLFLLFAALWAQVGFFNLMLSPTASGACQALLIFSTAFDQLARVGVEQYLIWAMGQGTKATAQQMILQGILALRLIAGGLLVGFTRPDFAPVCVARTSVLPTSIVVLALDFIIIGVLIIRAASLGMFGEMGGKGSSTRQEQSRALVLSIAGLTLWTGTSVPMILGIPSIILMLRTVLPANGLLILVGIVTMFQGALLLPREEEGTTPEAQSPFMTPAPPSRELFNENVNNGSPISGHNYTKSGNLFVVNPSSTPRDSPTTRFQSNFQGDTRGFTKLEPEVTVRVFGGDEQSFPESKNGPGYRGSSGVFPSVFAMQDGNPAAMPQIKLAASDGLRSVPILPVPALSAQQKRSLFNWSKAPAKPTVRKLAISQPVLDTSNESIQPFARMPTIDLATAAANERERREGAAARSRLVANRPAPQPPSAFGAQDGLRRSISTKRKEMPKTPKVPMPAIPGSDASGRSVDAANGSSTSASLSPGREEVRRRSPRNTKAFNNLVDEKLAFVAPPLQRKGTIGLPSNPRSQRTTMAREAPVATEPTVMLVNNIVYDNPVMVSSIMSATPAMYASSKRPKTAGNLSDNYRPSPTHSIIHRPRPIRRDSESERAIFPSAQSPRHTRSKSAGSAVGRSLLYSTPGSPTQLPPLPPPPTSASKLKRLLPNNTKSMTFDEKIELLFPAPPGAPSIHNRRSSVPSLPKLPSVYMSDTPHVQSPAEEDQRSRRASKRTTISSFVMPDVNKLSSLLQAEPDKAIGRQTYRFSANTYRNIADEVGGTWIPGIPAAQADVRDAVKAPPVPEPAFDTRQKSTWTATTASISSFNDDATTYWGSVHSEVPAIDLSKARQIARLTLLQRGDKPQEDKSRALPPLPPTEFNDGEEIMTVMFDAGEAPLPIMSEPVDNRRSFFLDADQTLPGDKTPSLQTDKAWHRRIGDELPTFSERKAKTRSRKMPPPTPLLLNKNGRQATVVVRNTEPSPIDSPELAIQELQAQLKRFEEPSRGSVGSMIRHLPNSGTEEESSNSHRLRLLDNLEKEMGQQENHWQQMQVNMDRDSVSVIMTPVAPSPPTTDLSREASQKSSRSISRVMSRRARIRSSMTVRSKGEDSNSTTSTQSSDNSRASVWQQRLAEAQEEYLEKAPALLRKQSLNFLSVSKSHQLGSPTPPDSEDSGTDMETDAESEFEAINRTIPALPEKKQILSLWREPVSTPKMVSGRLWNPPYEKSDIVDGSSEPPAMNVRPAQRFIRRPLFISSSDLWSKPRSSEHSRPVVGLWGSKLVRPRSIVTRPVTQKPQRKSRRVTFLPDIIESPVPLPNKRETLGIFQFPWGEKSDTAVYQPPFNPALLSGPAVSAKLDARSRQLESEADEYSTSFFDDYDEEDVNLDIDTESDDDFDETTLWEIASLLKSRDVPSKDSLLPPSRHAPPGDIIEDYDESDYDSESEDYESVMDELSTPAQTAVTRLPIQPLVPTEREVSQLWTNDQLSTSPKNQLGLTQPEESVWKSLMPAVDDIIQSKPRASESLSAINTRDLWTISRSEVQVQAATSMWSGKRMLENPSTTGRTELMWQARPENENHRHSGLFTMAGSQVVIRRTNAIPAAIDMVKAPRSVTEALPSISSRRLWSRELGPKQEKVWTSKPPTAVKMSVSVALMWTPEKMEALQSVHGLFDVAVSRSEFRTTTLMPAAINMVKAPRSSTKALPIIASQSLWSLNDGRKQEKVWTAKITFSSETSSVSSALMWAPARKARSGRIDGLFNASQSRSDYRKTELMPAALNMTCKPRTTRAPLSQLSSTRLWRRSERLDSEHHWISESSIRPESPSVYSSASSGQSSPASDSSSVKSTSTKASSIWTSVGSAIPIWWESKSTKKSPSRSPVEEPKRPSKIPLRQQSIKPMEPVVESVNESKIPRSVKDLVALRESRVLVSRDLAETRAPILENTPMKKLRRTTTIQKASTPAHKSIGHRNKPLSVVSESWDEALAQAVAAGSSKINRRSASTRADWAAALATAISRSRPRLERVNASPKMWEAALMEAIAQGLAPLTASQYDPSTRHPVFFTDKLVTSSTQIHPAAIGHVTTLVVAPTMWTAVSANKVSEATALWTKETAHRLAPITATRLIDATRKAPVARTLSLPALESSIFWQPARVVVTERHWLNAPIIKSALTWVSPGVQPPADKDKNRMWIAPKSKEIVSPDIFAKLSGSYITKSPVQNLHLPALESSEFWQPTRKAVTKRDWLNASKAKSCQTWIPIGTQSVADEERNNKMWMAPLPKVIVTPDMFGPVGGQSIKKSSTMGTAQLQRLQTSELFALAPRAETITHWLHETSSSKAVTQSLTWSPVSSDEPTNENGRDLWVPQTISIAQSPELFSNPHTAPWDSKKRAPAALTKIESASMWRPSMAMPESPKNWLSSRKISRVEFRY</sequence>
<keyword evidence="2" id="KW-0812">Transmembrane</keyword>
<feature type="region of interest" description="Disordered" evidence="1">
    <location>
        <begin position="1192"/>
        <end position="1218"/>
    </location>
</feature>
<accession>A0A8T9CPS3</accession>
<feature type="transmembrane region" description="Helical" evidence="2">
    <location>
        <begin position="191"/>
        <end position="220"/>
    </location>
</feature>
<keyword evidence="2" id="KW-1133">Transmembrane helix</keyword>
<feature type="compositionally biased region" description="Basic and acidic residues" evidence="1">
    <location>
        <begin position="895"/>
        <end position="905"/>
    </location>
</feature>
<reference evidence="3 4" key="1">
    <citation type="submission" date="2018-05" db="EMBL/GenBank/DDBJ databases">
        <title>Genome sequencing and assembly of the regulated plant pathogen Lachnellula willkommii and related sister species for the development of diagnostic species identification markers.</title>
        <authorList>
            <person name="Giroux E."/>
            <person name="Bilodeau G."/>
        </authorList>
    </citation>
    <scope>NUCLEOTIDE SEQUENCE [LARGE SCALE GENOMIC DNA]</scope>
    <source>
        <strain evidence="3 4">CBS 268.59</strain>
    </source>
</reference>
<feature type="region of interest" description="Disordered" evidence="1">
    <location>
        <begin position="725"/>
        <end position="770"/>
    </location>
</feature>
<feature type="region of interest" description="Disordered" evidence="1">
    <location>
        <begin position="1849"/>
        <end position="1881"/>
    </location>
</feature>
<feature type="transmembrane region" description="Helical" evidence="2">
    <location>
        <begin position="112"/>
        <end position="131"/>
    </location>
</feature>
<evidence type="ECO:0000256" key="2">
    <source>
        <dbReference type="SAM" id="Phobius"/>
    </source>
</evidence>
<feature type="compositionally biased region" description="Polar residues" evidence="1">
    <location>
        <begin position="621"/>
        <end position="633"/>
    </location>
</feature>
<keyword evidence="2" id="KW-0472">Membrane</keyword>
<feature type="region of interest" description="Disordered" evidence="1">
    <location>
        <begin position="1447"/>
        <end position="1471"/>
    </location>
</feature>
<feature type="region of interest" description="Disordered" evidence="1">
    <location>
        <begin position="444"/>
        <end position="540"/>
    </location>
</feature>
<feature type="compositionally biased region" description="Low complexity" evidence="1">
    <location>
        <begin position="1145"/>
        <end position="1157"/>
    </location>
</feature>
<proteinExistence type="predicted"/>
<feature type="region of interest" description="Disordered" evidence="1">
    <location>
        <begin position="894"/>
        <end position="917"/>
    </location>
</feature>
<evidence type="ECO:0000313" key="3">
    <source>
        <dbReference type="EMBL" id="TVY84663.1"/>
    </source>
</evidence>